<sequence length="209" mass="22236">MPSESPQTLAPNREPERPAAEPVVLEPTFSLVELQSAAQRAREEGRLEEREETAVGLEARRIDALSAISDVLRQSRADCSRIASASAADLSRAVLAAVSAVLPGLAASNALAETKDLLDLLLPALDGEPKLQIRLNPTLLEPLRNDLATLPMAGSTSIEWIGVETMEPGDISVKWQDGMMLRDTGALCAQVVAMVSSVREQNISSGSVS</sequence>
<organism evidence="2 3">
    <name type="scientific">Endosaccharibacter trunci</name>
    <dbReference type="NCBI Taxonomy" id="2812733"/>
    <lineage>
        <taxon>Bacteria</taxon>
        <taxon>Pseudomonadati</taxon>
        <taxon>Pseudomonadota</taxon>
        <taxon>Alphaproteobacteria</taxon>
        <taxon>Acetobacterales</taxon>
        <taxon>Acetobacteraceae</taxon>
        <taxon>Endosaccharibacter</taxon>
    </lineage>
</organism>
<accession>A0ABT1WDP6</accession>
<evidence type="ECO:0008006" key="4">
    <source>
        <dbReference type="Google" id="ProtNLM"/>
    </source>
</evidence>
<evidence type="ECO:0000256" key="1">
    <source>
        <dbReference type="SAM" id="MobiDB-lite"/>
    </source>
</evidence>
<dbReference type="RefSeq" id="WP_422865422.1">
    <property type="nucleotide sequence ID" value="NZ_JAMSKV010000018.1"/>
</dbReference>
<dbReference type="EMBL" id="JAMSKV010000018">
    <property type="protein sequence ID" value="MCQ8279933.1"/>
    <property type="molecule type" value="Genomic_DNA"/>
</dbReference>
<evidence type="ECO:0000313" key="2">
    <source>
        <dbReference type="EMBL" id="MCQ8279933.1"/>
    </source>
</evidence>
<protein>
    <recommendedName>
        <fullName evidence="4">Flagellar assembly protein FliH/Type III secretion system HrpE domain-containing protein</fullName>
    </recommendedName>
</protein>
<proteinExistence type="predicted"/>
<comment type="caution">
    <text evidence="2">The sequence shown here is derived from an EMBL/GenBank/DDBJ whole genome shotgun (WGS) entry which is preliminary data.</text>
</comment>
<dbReference type="Proteomes" id="UP001524587">
    <property type="component" value="Unassembled WGS sequence"/>
</dbReference>
<name>A0ABT1WDP6_9PROT</name>
<evidence type="ECO:0000313" key="3">
    <source>
        <dbReference type="Proteomes" id="UP001524587"/>
    </source>
</evidence>
<feature type="region of interest" description="Disordered" evidence="1">
    <location>
        <begin position="1"/>
        <end position="23"/>
    </location>
</feature>
<keyword evidence="3" id="KW-1185">Reference proteome</keyword>
<gene>
    <name evidence="2" type="ORF">NFI95_15935</name>
</gene>
<reference evidence="2 3" key="1">
    <citation type="submission" date="2022-06" db="EMBL/GenBank/DDBJ databases">
        <title>Endosaccharibacter gen. nov., sp. nov., endophytic bacteria isolated from sugarcane.</title>
        <authorList>
            <person name="Pitiwittayakul N."/>
            <person name="Yukphan P."/>
            <person name="Charoenyingcharoen P."/>
            <person name="Tanasupawat S."/>
        </authorList>
    </citation>
    <scope>NUCLEOTIDE SEQUENCE [LARGE SCALE GENOMIC DNA]</scope>
    <source>
        <strain evidence="2 3">KSS8</strain>
    </source>
</reference>